<name>A0AAW1KHH8_POPJA</name>
<dbReference type="SUPFAM" id="SSF52540">
    <property type="entry name" value="P-loop containing nucleoside triphosphate hydrolases"/>
    <property type="match status" value="1"/>
</dbReference>
<dbReference type="GO" id="GO:0003723">
    <property type="term" value="F:RNA binding"/>
    <property type="evidence" value="ECO:0007669"/>
    <property type="project" value="UniProtKB-UniRule"/>
</dbReference>
<feature type="domain" description="Helicase C-terminal" evidence="10">
    <location>
        <begin position="384"/>
        <end position="531"/>
    </location>
</feature>
<accession>A0AAW1KHH8</accession>
<evidence type="ECO:0000259" key="11">
    <source>
        <dbReference type="PROSITE" id="PS51195"/>
    </source>
</evidence>
<evidence type="ECO:0000256" key="4">
    <source>
        <dbReference type="ARBA" id="ARBA00022840"/>
    </source>
</evidence>
<keyword evidence="13" id="KW-1185">Reference proteome</keyword>
<dbReference type="PROSITE" id="PS51192">
    <property type="entry name" value="HELICASE_ATP_BIND_1"/>
    <property type="match status" value="1"/>
</dbReference>
<dbReference type="SMART" id="SM00487">
    <property type="entry name" value="DEXDc"/>
    <property type="match status" value="1"/>
</dbReference>
<dbReference type="InterPro" id="IPR014014">
    <property type="entry name" value="RNA_helicase_DEAD_Q_motif"/>
</dbReference>
<evidence type="ECO:0000259" key="10">
    <source>
        <dbReference type="PROSITE" id="PS51194"/>
    </source>
</evidence>
<protein>
    <recommendedName>
        <fullName evidence="7">ATP-dependent RNA helicase</fullName>
        <ecNumber evidence="7">3.6.4.13</ecNumber>
    </recommendedName>
</protein>
<comment type="domain">
    <text evidence="7">The Q motif is unique to and characteristic of the DEAD box family of RNA helicases and controls ATP binding and hydrolysis.</text>
</comment>
<dbReference type="InterPro" id="IPR001650">
    <property type="entry name" value="Helicase_C-like"/>
</dbReference>
<feature type="domain" description="DEAD-box RNA helicase Q" evidence="11">
    <location>
        <begin position="98"/>
        <end position="126"/>
    </location>
</feature>
<gene>
    <name evidence="12" type="ORF">QE152_g23343</name>
</gene>
<keyword evidence="4 7" id="KW-0067">ATP-binding</keyword>
<comment type="function">
    <text evidence="7">RNA helicase.</text>
</comment>
<evidence type="ECO:0000313" key="12">
    <source>
        <dbReference type="EMBL" id="KAK9718147.1"/>
    </source>
</evidence>
<feature type="region of interest" description="Disordered" evidence="8">
    <location>
        <begin position="670"/>
        <end position="699"/>
    </location>
</feature>
<comment type="catalytic activity">
    <reaction evidence="7">
        <text>ATP + H2O = ADP + phosphate + H(+)</text>
        <dbReference type="Rhea" id="RHEA:13065"/>
        <dbReference type="ChEBI" id="CHEBI:15377"/>
        <dbReference type="ChEBI" id="CHEBI:15378"/>
        <dbReference type="ChEBI" id="CHEBI:30616"/>
        <dbReference type="ChEBI" id="CHEBI:43474"/>
        <dbReference type="ChEBI" id="CHEBI:456216"/>
        <dbReference type="EC" id="3.6.4.13"/>
    </reaction>
</comment>
<dbReference type="InterPro" id="IPR027417">
    <property type="entry name" value="P-loop_NTPase"/>
</dbReference>
<keyword evidence="3 7" id="KW-0347">Helicase</keyword>
<keyword evidence="1 7" id="KW-0547">Nucleotide-binding</keyword>
<reference evidence="12 13" key="1">
    <citation type="journal article" date="2024" name="BMC Genomics">
        <title>De novo assembly and annotation of Popillia japonica's genome with initial clues to its potential as an invasive pest.</title>
        <authorList>
            <person name="Cucini C."/>
            <person name="Boschi S."/>
            <person name="Funari R."/>
            <person name="Cardaioli E."/>
            <person name="Iannotti N."/>
            <person name="Marturano G."/>
            <person name="Paoli F."/>
            <person name="Bruttini M."/>
            <person name="Carapelli A."/>
            <person name="Frati F."/>
            <person name="Nardi F."/>
        </authorList>
    </citation>
    <scope>NUCLEOTIDE SEQUENCE [LARGE SCALE GENOMIC DNA]</scope>
    <source>
        <strain evidence="12">DMR45628</strain>
    </source>
</reference>
<dbReference type="Proteomes" id="UP001458880">
    <property type="component" value="Unassembled WGS sequence"/>
</dbReference>
<sequence>MWKPVHINEFDKSLEGLISIEECSDYNENLLTKPPKFSPLLNKRSKLIKKSKSKNIKLKREKNVTQLVPDLSPSKQGFTVSSNFTNNQILNEEEINLEAWANLPLQQPLLKALALLKFEKPTIIQSSTLPAAILGKRDILGAAETGSGKTLAFGLPILHGILELKAKNEYINGFSNGEDGESMKVAKQPLYALILTPTRELAMQVTQHLKKLAKYTDIKISVVVGGMSVEKQLRLLNKGPEIVVATPGRLWELIEENNEHLTQIDKIKYLAIDETDRMLEKGHFQELEKILEMINDDSNNNVKRQNFVFSATLTLVHELPKYLLMKKKMKYNSRITNLTASQKLQKIAEALNIKNPKVVDLSQGKGMPTTLTECKIPCAAQEKDYYTYYFIVKHPGRTLIFCNSIGCVRRLVTILSLLNCNVVALHSSLHQRQRLKNLDKFKGNDNCILIATDVAARGLDISNIQHVIHYQTPRTSESYVHRSGRTARASQEGITVLLVEPNEIQQYLRLCRTLGKTEDLPLFPIQENYLDAVKKRVNLAREIDKLELTVKKSNSNSGWLQKAAEEMDIILDDDLRKDPDEYDDSNNQKKAATMKKKLLNSLLEKPIFPRSFSGKYPLSFEDPNVLLNQGAQEENAIEVMRNVMQNNLVKQTIKTKRLFKSKIPKSDDVNLNSFLRKKSSKSKPNFKHGNNRKRKNRRR</sequence>
<dbReference type="GO" id="GO:0005524">
    <property type="term" value="F:ATP binding"/>
    <property type="evidence" value="ECO:0007669"/>
    <property type="project" value="UniProtKB-UniRule"/>
</dbReference>
<organism evidence="12 13">
    <name type="scientific">Popillia japonica</name>
    <name type="common">Japanese beetle</name>
    <dbReference type="NCBI Taxonomy" id="7064"/>
    <lineage>
        <taxon>Eukaryota</taxon>
        <taxon>Metazoa</taxon>
        <taxon>Ecdysozoa</taxon>
        <taxon>Arthropoda</taxon>
        <taxon>Hexapoda</taxon>
        <taxon>Insecta</taxon>
        <taxon>Pterygota</taxon>
        <taxon>Neoptera</taxon>
        <taxon>Endopterygota</taxon>
        <taxon>Coleoptera</taxon>
        <taxon>Polyphaga</taxon>
        <taxon>Scarabaeiformia</taxon>
        <taxon>Scarabaeidae</taxon>
        <taxon>Rutelinae</taxon>
        <taxon>Popillia</taxon>
    </lineage>
</organism>
<evidence type="ECO:0000256" key="2">
    <source>
        <dbReference type="ARBA" id="ARBA00022801"/>
    </source>
</evidence>
<dbReference type="PANTHER" id="PTHR24031">
    <property type="entry name" value="RNA HELICASE"/>
    <property type="match status" value="1"/>
</dbReference>
<evidence type="ECO:0000256" key="5">
    <source>
        <dbReference type="ARBA" id="ARBA00022884"/>
    </source>
</evidence>
<dbReference type="EMBL" id="JASPKY010000231">
    <property type="protein sequence ID" value="KAK9718147.1"/>
    <property type="molecule type" value="Genomic_DNA"/>
</dbReference>
<evidence type="ECO:0000256" key="3">
    <source>
        <dbReference type="ARBA" id="ARBA00022806"/>
    </source>
</evidence>
<feature type="compositionally biased region" description="Basic residues" evidence="8">
    <location>
        <begin position="675"/>
        <end position="699"/>
    </location>
</feature>
<keyword evidence="5 7" id="KW-0694">RNA-binding</keyword>
<dbReference type="GO" id="GO:0016787">
    <property type="term" value="F:hydrolase activity"/>
    <property type="evidence" value="ECO:0007669"/>
    <property type="project" value="UniProtKB-KW"/>
</dbReference>
<proteinExistence type="inferred from homology"/>
<evidence type="ECO:0000256" key="1">
    <source>
        <dbReference type="ARBA" id="ARBA00022741"/>
    </source>
</evidence>
<dbReference type="InterPro" id="IPR014001">
    <property type="entry name" value="Helicase_ATP-bd"/>
</dbReference>
<evidence type="ECO:0000256" key="7">
    <source>
        <dbReference type="RuleBase" id="RU365068"/>
    </source>
</evidence>
<comment type="similarity">
    <text evidence="7">Belongs to the DEAD box helicase family.</text>
</comment>
<comment type="caution">
    <text evidence="12">The sequence shown here is derived from an EMBL/GenBank/DDBJ whole genome shotgun (WGS) entry which is preliminary data.</text>
</comment>
<evidence type="ECO:0000256" key="6">
    <source>
        <dbReference type="PROSITE-ProRule" id="PRU00552"/>
    </source>
</evidence>
<dbReference type="CDD" id="cd18787">
    <property type="entry name" value="SF2_C_DEAD"/>
    <property type="match status" value="1"/>
</dbReference>
<dbReference type="Pfam" id="PF00271">
    <property type="entry name" value="Helicase_C"/>
    <property type="match status" value="1"/>
</dbReference>
<dbReference type="SMART" id="SM00490">
    <property type="entry name" value="HELICc"/>
    <property type="match status" value="1"/>
</dbReference>
<feature type="short sequence motif" description="Q motif" evidence="6">
    <location>
        <begin position="98"/>
        <end position="126"/>
    </location>
</feature>
<evidence type="ECO:0000259" key="9">
    <source>
        <dbReference type="PROSITE" id="PS51192"/>
    </source>
</evidence>
<dbReference type="InterPro" id="IPR011545">
    <property type="entry name" value="DEAD/DEAH_box_helicase_dom"/>
</dbReference>
<dbReference type="Pfam" id="PF00270">
    <property type="entry name" value="DEAD"/>
    <property type="match status" value="1"/>
</dbReference>
<dbReference type="PROSITE" id="PS51194">
    <property type="entry name" value="HELICASE_CTER"/>
    <property type="match status" value="1"/>
</dbReference>
<evidence type="ECO:0000313" key="13">
    <source>
        <dbReference type="Proteomes" id="UP001458880"/>
    </source>
</evidence>
<dbReference type="PROSITE" id="PS51195">
    <property type="entry name" value="Q_MOTIF"/>
    <property type="match status" value="1"/>
</dbReference>
<keyword evidence="2 7" id="KW-0378">Hydrolase</keyword>
<dbReference type="CDD" id="cd17946">
    <property type="entry name" value="DEADc_DDX24"/>
    <property type="match status" value="1"/>
</dbReference>
<dbReference type="GO" id="GO:0003724">
    <property type="term" value="F:RNA helicase activity"/>
    <property type="evidence" value="ECO:0007669"/>
    <property type="project" value="UniProtKB-EC"/>
</dbReference>
<dbReference type="Gene3D" id="3.40.50.300">
    <property type="entry name" value="P-loop containing nucleotide triphosphate hydrolases"/>
    <property type="match status" value="2"/>
</dbReference>
<feature type="domain" description="Helicase ATP-binding" evidence="9">
    <location>
        <begin position="130"/>
        <end position="331"/>
    </location>
</feature>
<evidence type="ECO:0000256" key="8">
    <source>
        <dbReference type="SAM" id="MobiDB-lite"/>
    </source>
</evidence>
<dbReference type="EC" id="3.6.4.13" evidence="7"/>
<dbReference type="AlphaFoldDB" id="A0AAW1KHH8"/>